<gene>
    <name evidence="8" type="ORF">CKF48_16250</name>
</gene>
<dbReference type="NCBIfam" id="NF002806">
    <property type="entry name" value="PRK02948.1"/>
    <property type="match status" value="1"/>
</dbReference>
<keyword evidence="4" id="KW-0663">Pyridoxal phosphate</keyword>
<comment type="similarity">
    <text evidence="2">Belongs to the class-V pyridoxal-phosphate-dependent aminotransferase family. NifS/IscS subfamily.</text>
</comment>
<dbReference type="OrthoDB" id="9808002at2"/>
<dbReference type="KEGG" id="bko:CKF48_16250"/>
<evidence type="ECO:0000313" key="9">
    <source>
        <dbReference type="Proteomes" id="UP000215137"/>
    </source>
</evidence>
<proteinExistence type="inferred from homology"/>
<evidence type="ECO:0000256" key="2">
    <source>
        <dbReference type="ARBA" id="ARBA00006490"/>
    </source>
</evidence>
<dbReference type="RefSeq" id="WP_095372268.1">
    <property type="nucleotide sequence ID" value="NZ_CP022983.1"/>
</dbReference>
<keyword evidence="3" id="KW-0479">Metal-binding</keyword>
<name>A0A248TKE7_9BACI</name>
<organism evidence="8 9">
    <name type="scientific">Cytobacillus kochii</name>
    <dbReference type="NCBI Taxonomy" id="859143"/>
    <lineage>
        <taxon>Bacteria</taxon>
        <taxon>Bacillati</taxon>
        <taxon>Bacillota</taxon>
        <taxon>Bacilli</taxon>
        <taxon>Bacillales</taxon>
        <taxon>Bacillaceae</taxon>
        <taxon>Cytobacillus</taxon>
    </lineage>
</organism>
<accession>A0A248TKE7</accession>
<dbReference type="InterPro" id="IPR015424">
    <property type="entry name" value="PyrdxlP-dep_Trfase"/>
</dbReference>
<dbReference type="InterPro" id="IPR000192">
    <property type="entry name" value="Aminotrans_V_dom"/>
</dbReference>
<dbReference type="Gene3D" id="1.10.260.50">
    <property type="match status" value="1"/>
</dbReference>
<dbReference type="GO" id="GO:0051536">
    <property type="term" value="F:iron-sulfur cluster binding"/>
    <property type="evidence" value="ECO:0007669"/>
    <property type="project" value="UniProtKB-KW"/>
</dbReference>
<dbReference type="PANTHER" id="PTHR11601">
    <property type="entry name" value="CYSTEINE DESULFURYLASE FAMILY MEMBER"/>
    <property type="match status" value="1"/>
</dbReference>
<dbReference type="InterPro" id="IPR015421">
    <property type="entry name" value="PyrdxlP-dep_Trfase_major"/>
</dbReference>
<evidence type="ECO:0000256" key="3">
    <source>
        <dbReference type="ARBA" id="ARBA00022723"/>
    </source>
</evidence>
<evidence type="ECO:0000259" key="7">
    <source>
        <dbReference type="Pfam" id="PF00266"/>
    </source>
</evidence>
<dbReference type="PANTHER" id="PTHR11601:SF50">
    <property type="entry name" value="CYSTEINE DESULFURASE ISCS 2-RELATED"/>
    <property type="match status" value="1"/>
</dbReference>
<dbReference type="GO" id="GO:0046872">
    <property type="term" value="F:metal ion binding"/>
    <property type="evidence" value="ECO:0007669"/>
    <property type="project" value="UniProtKB-KW"/>
</dbReference>
<dbReference type="GO" id="GO:0031071">
    <property type="term" value="F:cysteine desulfurase activity"/>
    <property type="evidence" value="ECO:0007669"/>
    <property type="project" value="UniProtKB-ARBA"/>
</dbReference>
<evidence type="ECO:0000256" key="5">
    <source>
        <dbReference type="ARBA" id="ARBA00023004"/>
    </source>
</evidence>
<feature type="domain" description="Aminotransferase class V" evidence="7">
    <location>
        <begin position="2"/>
        <end position="363"/>
    </location>
</feature>
<protein>
    <submittedName>
        <fullName evidence="8">Cysteine desulfurase NifS</fullName>
    </submittedName>
</protein>
<evidence type="ECO:0000256" key="4">
    <source>
        <dbReference type="ARBA" id="ARBA00022898"/>
    </source>
</evidence>
<dbReference type="EMBL" id="CP022983">
    <property type="protein sequence ID" value="ASV68698.1"/>
    <property type="molecule type" value="Genomic_DNA"/>
</dbReference>
<dbReference type="Pfam" id="PF00266">
    <property type="entry name" value="Aminotran_5"/>
    <property type="match status" value="1"/>
</dbReference>
<dbReference type="InterPro" id="IPR016454">
    <property type="entry name" value="Cysteine_dSase"/>
</dbReference>
<keyword evidence="6" id="KW-0411">Iron-sulfur</keyword>
<dbReference type="FunFam" id="3.40.640.10:FF:000084">
    <property type="entry name" value="IscS-like cysteine desulfurase"/>
    <property type="match status" value="1"/>
</dbReference>
<dbReference type="InterPro" id="IPR015422">
    <property type="entry name" value="PyrdxlP-dep_Trfase_small"/>
</dbReference>
<dbReference type="Gene3D" id="3.40.640.10">
    <property type="entry name" value="Type I PLP-dependent aspartate aminotransferase-like (Major domain)"/>
    <property type="match status" value="1"/>
</dbReference>
<evidence type="ECO:0000313" key="8">
    <source>
        <dbReference type="EMBL" id="ASV68698.1"/>
    </source>
</evidence>
<dbReference type="Gene3D" id="3.90.1150.10">
    <property type="entry name" value="Aspartate Aminotransferase, domain 1"/>
    <property type="match status" value="1"/>
</dbReference>
<keyword evidence="9" id="KW-1185">Reference proteome</keyword>
<keyword evidence="5" id="KW-0408">Iron</keyword>
<evidence type="ECO:0000256" key="1">
    <source>
        <dbReference type="ARBA" id="ARBA00001933"/>
    </source>
</evidence>
<comment type="cofactor">
    <cofactor evidence="1">
        <name>pyridoxal 5'-phosphate</name>
        <dbReference type="ChEBI" id="CHEBI:597326"/>
    </cofactor>
</comment>
<dbReference type="Proteomes" id="UP000215137">
    <property type="component" value="Chromosome"/>
</dbReference>
<evidence type="ECO:0000256" key="6">
    <source>
        <dbReference type="ARBA" id="ARBA00023014"/>
    </source>
</evidence>
<dbReference type="AlphaFoldDB" id="A0A248TKE7"/>
<reference evidence="8 9" key="1">
    <citation type="submission" date="2017-08" db="EMBL/GenBank/DDBJ databases">
        <title>Complete Genome Sequence of Bacillus kochii Oregon-R-modENCODE STRAIN BDGP4, isolated from Drosophila melanogaster gut.</title>
        <authorList>
            <person name="Wan K.H."/>
            <person name="Yu C."/>
            <person name="Park S."/>
            <person name="Hammonds A.S."/>
            <person name="Booth B.W."/>
            <person name="Celniker S.E."/>
        </authorList>
    </citation>
    <scope>NUCLEOTIDE SEQUENCE [LARGE SCALE GENOMIC DNA]</scope>
    <source>
        <strain evidence="8 9">BDGP4</strain>
    </source>
</reference>
<sequence length="380" mass="41929">MIYLDNSATTQPYKEVIDAFVKVSSTFFGNPSSLHGVGEKAEKLLQQARRQIAELLKVKEKELLFTSGGTEGNNMAIKGIAKQYQHRGNHLITTTIEHPSVIETMKQLEKEGFEVTYLPVDGDGRISLDDLQVAIKEETILVSVMHVNNEIGTIQPIKAIGTLLKEYPKVFFHVDAVQSVGKVPLELYEFGIDACTMSSHKFHGLKGSGILYLRQGVTLMPLLAGGNQESELRSGTENTGGIVAMAKALRMTNDYFNSSSKLSHLMNEIRIALSEIEDVIIHTPIKATAPHILNFSVKGFKSEVFVHALEENDIYISTTSACSSKHAQASSTLLAMGVKEEIALSAVRVSLSYHTTADEVEKFIHEVKHTIFQLRKVMKA</sequence>
<dbReference type="PIRSF" id="PIRSF005572">
    <property type="entry name" value="NifS"/>
    <property type="match status" value="1"/>
</dbReference>
<dbReference type="SUPFAM" id="SSF53383">
    <property type="entry name" value="PLP-dependent transferases"/>
    <property type="match status" value="1"/>
</dbReference>